<organism evidence="7 8">
    <name type="scientific">Hymenobacter negativus</name>
    <dbReference type="NCBI Taxonomy" id="2795026"/>
    <lineage>
        <taxon>Bacteria</taxon>
        <taxon>Pseudomonadati</taxon>
        <taxon>Bacteroidota</taxon>
        <taxon>Cytophagia</taxon>
        <taxon>Cytophagales</taxon>
        <taxon>Hymenobacteraceae</taxon>
        <taxon>Hymenobacter</taxon>
    </lineage>
</organism>
<dbReference type="PANTHER" id="PTHR47683">
    <property type="entry name" value="PSEUDOURIDINE SYNTHASE FAMILY PROTEIN-RELATED"/>
    <property type="match status" value="1"/>
</dbReference>
<keyword evidence="8" id="KW-1185">Reference proteome</keyword>
<evidence type="ECO:0000256" key="5">
    <source>
        <dbReference type="SAM" id="MobiDB-lite"/>
    </source>
</evidence>
<dbReference type="Proteomes" id="UP000625631">
    <property type="component" value="Unassembled WGS sequence"/>
</dbReference>
<dbReference type="Gene3D" id="3.30.70.1560">
    <property type="entry name" value="Alpha-L RNA-binding motif"/>
    <property type="match status" value="1"/>
</dbReference>
<evidence type="ECO:0000256" key="3">
    <source>
        <dbReference type="PROSITE-ProRule" id="PRU00182"/>
    </source>
</evidence>
<comment type="caution">
    <text evidence="7">The sequence shown here is derived from an EMBL/GenBank/DDBJ whole genome shotgun (WGS) entry which is preliminary data.</text>
</comment>
<feature type="region of interest" description="Disordered" evidence="5">
    <location>
        <begin position="239"/>
        <end position="364"/>
    </location>
</feature>
<gene>
    <name evidence="7" type="primary">rluF</name>
    <name evidence="7" type="ORF">I7X13_08145</name>
</gene>
<dbReference type="PROSITE" id="PS01149">
    <property type="entry name" value="PSI_RSU"/>
    <property type="match status" value="1"/>
</dbReference>
<dbReference type="InterPro" id="IPR036986">
    <property type="entry name" value="S4_RNA-bd_sf"/>
</dbReference>
<dbReference type="CDD" id="cd02554">
    <property type="entry name" value="PseudoU_synth_RluF"/>
    <property type="match status" value="1"/>
</dbReference>
<dbReference type="SUPFAM" id="SSF55174">
    <property type="entry name" value="Alpha-L RNA-binding motif"/>
    <property type="match status" value="1"/>
</dbReference>
<dbReference type="InterPro" id="IPR020094">
    <property type="entry name" value="TruA/RsuA/RluB/E/F_N"/>
</dbReference>
<dbReference type="InterPro" id="IPR002942">
    <property type="entry name" value="S4_RNA-bd"/>
</dbReference>
<feature type="compositionally biased region" description="Polar residues" evidence="5">
    <location>
        <begin position="255"/>
        <end position="266"/>
    </location>
</feature>
<evidence type="ECO:0000313" key="8">
    <source>
        <dbReference type="Proteomes" id="UP000625631"/>
    </source>
</evidence>
<dbReference type="GO" id="GO:0160138">
    <property type="term" value="F:23S rRNA pseudouridine(2604) synthase activity"/>
    <property type="evidence" value="ECO:0007669"/>
    <property type="project" value="UniProtKB-EC"/>
</dbReference>
<dbReference type="Pfam" id="PF00849">
    <property type="entry name" value="PseudoU_synth_2"/>
    <property type="match status" value="1"/>
</dbReference>
<dbReference type="InterPro" id="IPR000748">
    <property type="entry name" value="PsdUridine_synth_RsuA/RluB/E/F"/>
</dbReference>
<dbReference type="NCBIfam" id="NF007784">
    <property type="entry name" value="PRK10475.1"/>
    <property type="match status" value="1"/>
</dbReference>
<dbReference type="InterPro" id="IPR050343">
    <property type="entry name" value="RsuA_PseudoU_synthase"/>
</dbReference>
<evidence type="ECO:0000256" key="2">
    <source>
        <dbReference type="ARBA" id="ARBA00023235"/>
    </source>
</evidence>
<evidence type="ECO:0000256" key="4">
    <source>
        <dbReference type="RuleBase" id="RU003887"/>
    </source>
</evidence>
<dbReference type="Pfam" id="PF01479">
    <property type="entry name" value="S4"/>
    <property type="match status" value="1"/>
</dbReference>
<dbReference type="NCBIfam" id="TIGR00093">
    <property type="entry name" value="pseudouridine synthase"/>
    <property type="match status" value="1"/>
</dbReference>
<dbReference type="InterPro" id="IPR006145">
    <property type="entry name" value="PsdUridine_synth_RsuA/RluA"/>
</dbReference>
<protein>
    <recommendedName>
        <fullName evidence="4">Pseudouridine synthase</fullName>
        <ecNumber evidence="4">5.4.99.-</ecNumber>
    </recommendedName>
</protein>
<dbReference type="CDD" id="cd00165">
    <property type="entry name" value="S4"/>
    <property type="match status" value="1"/>
</dbReference>
<dbReference type="PROSITE" id="PS50889">
    <property type="entry name" value="S4"/>
    <property type="match status" value="1"/>
</dbReference>
<dbReference type="InterPro" id="IPR018496">
    <property type="entry name" value="PsdUridine_synth_RsuA/RluB_CS"/>
</dbReference>
<dbReference type="InterPro" id="IPR020103">
    <property type="entry name" value="PsdUridine_synth_cat_dom_sf"/>
</dbReference>
<feature type="compositionally biased region" description="Low complexity" evidence="5">
    <location>
        <begin position="323"/>
        <end position="337"/>
    </location>
</feature>
<proteinExistence type="inferred from homology"/>
<feature type="domain" description="RNA-binding S4" evidence="6">
    <location>
        <begin position="7"/>
        <end position="65"/>
    </location>
</feature>
<dbReference type="EMBL" id="JAEDAE010000003">
    <property type="protein sequence ID" value="MBH8558013.1"/>
    <property type="molecule type" value="Genomic_DNA"/>
</dbReference>
<evidence type="ECO:0000259" key="6">
    <source>
        <dbReference type="SMART" id="SM00363"/>
    </source>
</evidence>
<dbReference type="RefSeq" id="WP_198075105.1">
    <property type="nucleotide sequence ID" value="NZ_JAEDAE010000003.1"/>
</dbReference>
<keyword evidence="2 4" id="KW-0413">Isomerase</keyword>
<dbReference type="SMART" id="SM00363">
    <property type="entry name" value="S4"/>
    <property type="match status" value="1"/>
</dbReference>
<name>A0ABS0Q5S8_9BACT</name>
<accession>A0ABS0Q5S8</accession>
<dbReference type="Gene3D" id="3.30.70.580">
    <property type="entry name" value="Pseudouridine synthase I, catalytic domain, N-terminal subdomain"/>
    <property type="match status" value="1"/>
</dbReference>
<evidence type="ECO:0000313" key="7">
    <source>
        <dbReference type="EMBL" id="MBH8558013.1"/>
    </source>
</evidence>
<comment type="similarity">
    <text evidence="1 4">Belongs to the pseudouridine synthase RsuA family.</text>
</comment>
<sequence length="364" mass="39060">MPAASYTRLNKFISESGLCSRREADRYIAEGAVLLNGKPAQIGDQVGPRDRVTVNGHKLEPKQAEDAVYLAFNKPVGITSTSEPGVRGNIVDYVNHAARVFPIGRLDKDSSGLIFLTSDGDIVNKILRAGNQHEKEYVVTVDRILTDRMLDEMAHGIPMLGTVTKKCVIQKETPYIFRITLVQGLNRQIRRMVEHFGYEVVKLERVRIMNISLKGLPVGDWREMTPEEVAGIMKMVAHSSGTEEASGGRSRPKTTKSAPQGQNTNDGRPAPRPRKPGPPTMYNPSGTGWWGPRPEKPGAAGTKPGQGGTKRPAKASPGGSGGSRPKSGSASGSARPKTGNLGTRPAASGKGKSGTGRKGPARPR</sequence>
<keyword evidence="3" id="KW-0694">RNA-binding</keyword>
<dbReference type="PANTHER" id="PTHR47683:SF2">
    <property type="entry name" value="RNA-BINDING S4 DOMAIN-CONTAINING PROTEIN"/>
    <property type="match status" value="1"/>
</dbReference>
<dbReference type="InterPro" id="IPR042092">
    <property type="entry name" value="PsdUridine_s_RsuA/RluB/E/F_cat"/>
</dbReference>
<dbReference type="Gene3D" id="3.10.290.10">
    <property type="entry name" value="RNA-binding S4 domain"/>
    <property type="match status" value="1"/>
</dbReference>
<dbReference type="SUPFAM" id="SSF55120">
    <property type="entry name" value="Pseudouridine synthase"/>
    <property type="match status" value="1"/>
</dbReference>
<dbReference type="EC" id="5.4.99.-" evidence="4"/>
<reference evidence="7 8" key="1">
    <citation type="submission" date="2020-12" db="EMBL/GenBank/DDBJ databases">
        <title>Hymenobacter sp.</title>
        <authorList>
            <person name="Kim M.K."/>
        </authorList>
    </citation>
    <scope>NUCLEOTIDE SEQUENCE [LARGE SCALE GENOMIC DNA]</scope>
    <source>
        <strain evidence="7 8">BT442</strain>
    </source>
</reference>
<evidence type="ECO:0000256" key="1">
    <source>
        <dbReference type="ARBA" id="ARBA00008348"/>
    </source>
</evidence>